<name>A0A089N873_9BACL</name>
<dbReference type="InterPro" id="IPR036138">
    <property type="entry name" value="PBP_dimer_sf"/>
</dbReference>
<dbReference type="EMBL" id="CP009286">
    <property type="protein sequence ID" value="AIQ64969.1"/>
    <property type="molecule type" value="Genomic_DNA"/>
</dbReference>
<dbReference type="OrthoDB" id="9804124at2"/>
<dbReference type="Proteomes" id="UP000029507">
    <property type="component" value="Chromosome"/>
</dbReference>
<feature type="region of interest" description="Disordered" evidence="4">
    <location>
        <begin position="712"/>
        <end position="778"/>
    </location>
</feature>
<dbReference type="InterPro" id="IPR001460">
    <property type="entry name" value="PCN-bd_Tpept"/>
</dbReference>
<keyword evidence="5" id="KW-0812">Transmembrane</keyword>
<dbReference type="Gene3D" id="3.30.10.20">
    <property type="match status" value="1"/>
</dbReference>
<dbReference type="SUPFAM" id="SSF56519">
    <property type="entry name" value="Penicillin binding protein dimerisation domain"/>
    <property type="match status" value="1"/>
</dbReference>
<feature type="domain" description="PASTA" evidence="6">
    <location>
        <begin position="603"/>
        <end position="658"/>
    </location>
</feature>
<dbReference type="Gene3D" id="3.90.1310.10">
    <property type="entry name" value="Penicillin-binding protein 2a (Domain 2)"/>
    <property type="match status" value="1"/>
</dbReference>
<dbReference type="CDD" id="cd06576">
    <property type="entry name" value="PASTA_Pbp2x-like_1"/>
    <property type="match status" value="1"/>
</dbReference>
<dbReference type="InterPro" id="IPR012338">
    <property type="entry name" value="Beta-lactam/transpept-like"/>
</dbReference>
<dbReference type="Pfam" id="PF03793">
    <property type="entry name" value="PASTA"/>
    <property type="match status" value="1"/>
</dbReference>
<comment type="similarity">
    <text evidence="2">Belongs to the transpeptidase family.</text>
</comment>
<evidence type="ECO:0000259" key="6">
    <source>
        <dbReference type="PROSITE" id="PS51178"/>
    </source>
</evidence>
<reference evidence="7 8" key="1">
    <citation type="submission" date="2014-08" db="EMBL/GenBank/DDBJ databases">
        <title>Comparative genomics of the Paenibacillus odorifer group.</title>
        <authorList>
            <person name="den Bakker H.C."/>
            <person name="Tsai Y.-C."/>
            <person name="Martin N."/>
            <person name="Korlach J."/>
            <person name="Wiedmann M."/>
        </authorList>
    </citation>
    <scope>NUCLEOTIDE SEQUENCE [LARGE SCALE GENOMIC DNA]</scope>
    <source>
        <strain evidence="7 8">DSM 14472</strain>
    </source>
</reference>
<organism evidence="7 8">
    <name type="scientific">Paenibacillus stellifer</name>
    <dbReference type="NCBI Taxonomy" id="169760"/>
    <lineage>
        <taxon>Bacteria</taxon>
        <taxon>Bacillati</taxon>
        <taxon>Bacillota</taxon>
        <taxon>Bacilli</taxon>
        <taxon>Bacillales</taxon>
        <taxon>Paenibacillaceae</taxon>
        <taxon>Paenibacillus</taxon>
    </lineage>
</organism>
<evidence type="ECO:0000256" key="5">
    <source>
        <dbReference type="SAM" id="Phobius"/>
    </source>
</evidence>
<dbReference type="InterPro" id="IPR005311">
    <property type="entry name" value="PBP_dimer"/>
</dbReference>
<evidence type="ECO:0000313" key="7">
    <source>
        <dbReference type="EMBL" id="AIQ64969.1"/>
    </source>
</evidence>
<evidence type="ECO:0000256" key="2">
    <source>
        <dbReference type="ARBA" id="ARBA00007171"/>
    </source>
</evidence>
<dbReference type="GO" id="GO:0005886">
    <property type="term" value="C:plasma membrane"/>
    <property type="evidence" value="ECO:0007669"/>
    <property type="project" value="TreeGrafter"/>
</dbReference>
<dbReference type="SUPFAM" id="SSF56601">
    <property type="entry name" value="beta-lactamase/transpeptidase-like"/>
    <property type="match status" value="1"/>
</dbReference>
<dbReference type="Pfam" id="PF00905">
    <property type="entry name" value="Transpeptidase"/>
    <property type="match status" value="1"/>
</dbReference>
<evidence type="ECO:0000313" key="8">
    <source>
        <dbReference type="Proteomes" id="UP000029507"/>
    </source>
</evidence>
<dbReference type="GO" id="GO:0008658">
    <property type="term" value="F:penicillin binding"/>
    <property type="evidence" value="ECO:0007669"/>
    <property type="project" value="InterPro"/>
</dbReference>
<proteinExistence type="inferred from homology"/>
<dbReference type="InterPro" id="IPR050515">
    <property type="entry name" value="Beta-lactam/transpept"/>
</dbReference>
<dbReference type="InterPro" id="IPR005543">
    <property type="entry name" value="PASTA_dom"/>
</dbReference>
<dbReference type="PANTHER" id="PTHR30627">
    <property type="entry name" value="PEPTIDOGLYCAN D,D-TRANSPEPTIDASE"/>
    <property type="match status" value="1"/>
</dbReference>
<evidence type="ECO:0000256" key="3">
    <source>
        <dbReference type="ARBA" id="ARBA00023136"/>
    </source>
</evidence>
<dbReference type="Gene3D" id="3.40.710.10">
    <property type="entry name" value="DD-peptidase/beta-lactamase superfamily"/>
    <property type="match status" value="1"/>
</dbReference>
<feature type="domain" description="PASTA" evidence="6">
    <location>
        <begin position="661"/>
        <end position="713"/>
    </location>
</feature>
<evidence type="ECO:0000256" key="4">
    <source>
        <dbReference type="SAM" id="MobiDB-lite"/>
    </source>
</evidence>
<dbReference type="HOGENOM" id="CLU_009289_6_0_9"/>
<dbReference type="KEGG" id="pste:PSTEL_19500"/>
<feature type="compositionally biased region" description="Low complexity" evidence="4">
    <location>
        <begin position="739"/>
        <end position="763"/>
    </location>
</feature>
<sequence>MVKRIKLRSLFIGGCITLFFLVLVGRVFWIQVLQGDFWQKKASDTWAHTSIIKAQRGEITDRNGTVLASDVPAYTIVVDPEVIHTQGIRDEVVQGLHEILNKPVSELEKLVDAKDEKGNFWKSREVRNEGWKVDQTVVDKVIALRDKLQKEHEIRETGIGYVSDQKRYYPKNSLAAHVLGYTDREGKAVAGLEAFYDEQLKGTNGSLNYQSDGNGVKLPNAAETFKPVVNGDNLKLTLDSTIQYYIEDAMKEAYDEYHPKSMTVIAADPSTMEILGMANLPTFNPNEYWATQDQGDFYNHAVKSIYEPGSTFKIVTLAGTVQEKLFNPNATFQSGSIRIKGYSKPLHDINRSGWGTISYLEGVKRSSNVAFVKLGYEMLGRDRLVQYIRNFGFDTKTGIDLPGEAKGVLSPQYNVEYATLAYGHGKVQVTPIQQLAAVSAIANGGKLMKPYIVKEIDDPNTGKATTTKPEVVRQVLTEESARQTGLYLEQVVADQDIGTGRHAYIEGYRVAGKTGTTIKPDGKGGYDYTKNVVSFIGYAPVNDPKIAVIVIVDDPKTEGGGGAVAAPIFKKIVSQSLEYMGVPKTYTDQDKKTKTQTEAAVARKAPDLTGQTMKSARQLLLNQGYDFETVGNGDKVISQYPVAGTALATGQKVYLLSEQTGNPSIPDLKGASLRDALEILSLLKVGIQVSGEGYVTEQSVAQKNGKAEVTLTLKPNEQKDGAEASGDDAEASGGEGKRSAGAADNGSSASDDGAAAGPASGDSSVDREAASAPVTTTN</sequence>
<protein>
    <submittedName>
        <fullName evidence="7">Stage V sporulation protein D</fullName>
    </submittedName>
</protein>
<dbReference type="SMART" id="SM00740">
    <property type="entry name" value="PASTA"/>
    <property type="match status" value="2"/>
</dbReference>
<feature type="transmembrane region" description="Helical" evidence="5">
    <location>
        <begin position="7"/>
        <end position="29"/>
    </location>
</feature>
<keyword evidence="5" id="KW-1133">Transmembrane helix</keyword>
<dbReference type="RefSeq" id="WP_038697648.1">
    <property type="nucleotide sequence ID" value="NZ_CP009286.1"/>
</dbReference>
<dbReference type="AlphaFoldDB" id="A0A089N873"/>
<keyword evidence="3 5" id="KW-0472">Membrane</keyword>
<accession>A0A089N873</accession>
<gene>
    <name evidence="7" type="ORF">PSTEL_19500</name>
</gene>
<dbReference type="STRING" id="169760.PSTEL_19500"/>
<comment type="subcellular location">
    <subcellularLocation>
        <location evidence="1">Membrane</location>
    </subcellularLocation>
</comment>
<dbReference type="PROSITE" id="PS51178">
    <property type="entry name" value="PASTA"/>
    <property type="match status" value="2"/>
</dbReference>
<dbReference type="Pfam" id="PF03717">
    <property type="entry name" value="PBP_dimer"/>
    <property type="match status" value="1"/>
</dbReference>
<dbReference type="SUPFAM" id="SSF54184">
    <property type="entry name" value="Penicillin-binding protein 2x (pbp-2x), c-terminal domain"/>
    <property type="match status" value="2"/>
</dbReference>
<dbReference type="PANTHER" id="PTHR30627:SF1">
    <property type="entry name" value="PEPTIDOGLYCAN D,D-TRANSPEPTIDASE FTSI"/>
    <property type="match status" value="1"/>
</dbReference>
<evidence type="ECO:0000256" key="1">
    <source>
        <dbReference type="ARBA" id="ARBA00004370"/>
    </source>
</evidence>
<keyword evidence="8" id="KW-1185">Reference proteome</keyword>
<dbReference type="CDD" id="cd06575">
    <property type="entry name" value="PASTA_Pbp2x-like_2"/>
    <property type="match status" value="1"/>
</dbReference>
<dbReference type="GO" id="GO:0071555">
    <property type="term" value="P:cell wall organization"/>
    <property type="evidence" value="ECO:0007669"/>
    <property type="project" value="TreeGrafter"/>
</dbReference>